<proteinExistence type="predicted"/>
<dbReference type="PANTHER" id="PTHR10361:SF28">
    <property type="entry name" value="P3 PROTEIN-RELATED"/>
    <property type="match status" value="1"/>
</dbReference>
<feature type="transmembrane region" description="Helical" evidence="5">
    <location>
        <begin position="37"/>
        <end position="55"/>
    </location>
</feature>
<feature type="transmembrane region" description="Helical" evidence="5">
    <location>
        <begin position="67"/>
        <end position="89"/>
    </location>
</feature>
<organism evidence="6 7">
    <name type="scientific">Neobacillus niacini</name>
    <dbReference type="NCBI Taxonomy" id="86668"/>
    <lineage>
        <taxon>Bacteria</taxon>
        <taxon>Bacillati</taxon>
        <taxon>Bacillota</taxon>
        <taxon>Bacilli</taxon>
        <taxon>Bacillales</taxon>
        <taxon>Bacillaceae</taxon>
        <taxon>Neobacillus</taxon>
    </lineage>
</organism>
<feature type="transmembrane region" description="Helical" evidence="5">
    <location>
        <begin position="95"/>
        <end position="119"/>
    </location>
</feature>
<evidence type="ECO:0000313" key="7">
    <source>
        <dbReference type="Proteomes" id="UP000548423"/>
    </source>
</evidence>
<dbReference type="GO" id="GO:0016020">
    <property type="term" value="C:membrane"/>
    <property type="evidence" value="ECO:0007669"/>
    <property type="project" value="UniProtKB-SubCell"/>
</dbReference>
<evidence type="ECO:0000256" key="2">
    <source>
        <dbReference type="ARBA" id="ARBA00022692"/>
    </source>
</evidence>
<feature type="transmembrane region" description="Helical" evidence="5">
    <location>
        <begin position="161"/>
        <end position="180"/>
    </location>
</feature>
<dbReference type="Gene3D" id="1.20.1530.20">
    <property type="match status" value="1"/>
</dbReference>
<dbReference type="InterPro" id="IPR002657">
    <property type="entry name" value="BilAc:Na_symport/Acr3"/>
</dbReference>
<keyword evidence="2 5" id="KW-0812">Transmembrane</keyword>
<comment type="caution">
    <text evidence="6">The sequence shown here is derived from an EMBL/GenBank/DDBJ whole genome shotgun (WGS) entry which is preliminary data.</text>
</comment>
<evidence type="ECO:0000256" key="5">
    <source>
        <dbReference type="SAM" id="Phobius"/>
    </source>
</evidence>
<comment type="subcellular location">
    <subcellularLocation>
        <location evidence="1">Membrane</location>
        <topology evidence="1">Multi-pass membrane protein</topology>
    </subcellularLocation>
</comment>
<dbReference type="Pfam" id="PF01758">
    <property type="entry name" value="SBF"/>
    <property type="match status" value="1"/>
</dbReference>
<feature type="transmembrane region" description="Helical" evidence="5">
    <location>
        <begin position="225"/>
        <end position="245"/>
    </location>
</feature>
<keyword evidence="3 5" id="KW-1133">Transmembrane helix</keyword>
<dbReference type="EMBL" id="JACCBX010000012">
    <property type="protein sequence ID" value="NYE08111.1"/>
    <property type="molecule type" value="Genomic_DNA"/>
</dbReference>
<feature type="transmembrane region" description="Helical" evidence="5">
    <location>
        <begin position="286"/>
        <end position="307"/>
    </location>
</feature>
<gene>
    <name evidence="6" type="ORF">F4694_004954</name>
</gene>
<evidence type="ECO:0000313" key="6">
    <source>
        <dbReference type="EMBL" id="NYE08111.1"/>
    </source>
</evidence>
<reference evidence="7" key="2">
    <citation type="submission" date="2020-08" db="EMBL/GenBank/DDBJ databases">
        <title>The Agave Microbiome: Exploring the role of microbial communities in plant adaptations to desert environments.</title>
        <authorList>
            <person name="Partida-Martinez L.P."/>
        </authorList>
    </citation>
    <scope>NUCLEOTIDE SEQUENCE [LARGE SCALE GENOMIC DNA]</scope>
    <source>
        <strain evidence="7">AT2.8</strain>
    </source>
</reference>
<evidence type="ECO:0000256" key="1">
    <source>
        <dbReference type="ARBA" id="ARBA00004141"/>
    </source>
</evidence>
<dbReference type="PANTHER" id="PTHR10361">
    <property type="entry name" value="SODIUM-BILE ACID COTRANSPORTER"/>
    <property type="match status" value="1"/>
</dbReference>
<evidence type="ECO:0000256" key="4">
    <source>
        <dbReference type="ARBA" id="ARBA00023136"/>
    </source>
</evidence>
<feature type="transmembrane region" description="Helical" evidence="5">
    <location>
        <begin position="12"/>
        <end position="31"/>
    </location>
</feature>
<feature type="transmembrane region" description="Helical" evidence="5">
    <location>
        <begin position="126"/>
        <end position="149"/>
    </location>
</feature>
<dbReference type="Proteomes" id="UP000548423">
    <property type="component" value="Unassembled WGS sequence"/>
</dbReference>
<dbReference type="AlphaFoldDB" id="A0A852TIV9"/>
<accession>A0A852TIV9</accession>
<dbReference type="InterPro" id="IPR004710">
    <property type="entry name" value="Bilac:Na_transpt"/>
</dbReference>
<name>A0A852TIV9_9BACI</name>
<feature type="transmembrane region" description="Helical" evidence="5">
    <location>
        <begin position="201"/>
        <end position="219"/>
    </location>
</feature>
<keyword evidence="4 5" id="KW-0472">Membrane</keyword>
<reference evidence="7" key="1">
    <citation type="submission" date="2020-07" db="EMBL/GenBank/DDBJ databases">
        <authorList>
            <person name="Partida-Martinez L."/>
            <person name="Huntemann M."/>
            <person name="Clum A."/>
            <person name="Wang J."/>
            <person name="Palaniappan K."/>
            <person name="Ritter S."/>
            <person name="Chen I.-M."/>
            <person name="Stamatis D."/>
            <person name="Reddy T."/>
            <person name="O'Malley R."/>
            <person name="Daum C."/>
            <person name="Shapiro N."/>
            <person name="Ivanova N."/>
            <person name="Kyrpides N."/>
            <person name="Woyke T."/>
        </authorList>
    </citation>
    <scope>NUCLEOTIDE SEQUENCE [LARGE SCALE GENOMIC DNA]</scope>
    <source>
        <strain evidence="7">AT2.8</strain>
    </source>
</reference>
<evidence type="ECO:0000256" key="3">
    <source>
        <dbReference type="ARBA" id="ARBA00022989"/>
    </source>
</evidence>
<dbReference type="InterPro" id="IPR038770">
    <property type="entry name" value="Na+/solute_symporter_sf"/>
</dbReference>
<sequence length="323" mass="35570">MLQKINKQLEKIMPLITPTSVVLGVLLSTYFTDFSYLIPWIFAFMTFAGSLNSNFKSLSDVVKHPLPILAAMVLLHILMPVWAWGVGHITFQEDIFTITGIVLGMAIPTGITSFIWVSIYRGNIPLTLSIILIDTILSPIIVPYCLSFLIGEKIEMDFMSIMQGLVGMIVLPSLLGMWLNQSSKGNFTKKLSNTLAPFSKICLGIVVMLNGAVIAPYLKNINLKLISIIVVVFFIALTGYLFSFLIGKLIKGDRDTVVSLAFSGGMRNISAGAVIAVTYFSPAVAVPVVVGMLFQQILASLTGSFLARYYDKKTIYLEHSHRM</sequence>
<feature type="transmembrane region" description="Helical" evidence="5">
    <location>
        <begin position="257"/>
        <end position="280"/>
    </location>
</feature>
<protein>
    <submittedName>
        <fullName evidence="6">Na+-dependent transporter</fullName>
    </submittedName>
</protein>